<dbReference type="AlphaFoldDB" id="A0A9K3QA58"/>
<dbReference type="OrthoDB" id="54584at2759"/>
<accession>A0A9K3QA58</accession>
<gene>
    <name evidence="1" type="ORF">IV203_013449</name>
</gene>
<dbReference type="Proteomes" id="UP000693970">
    <property type="component" value="Unassembled WGS sequence"/>
</dbReference>
<evidence type="ECO:0000313" key="1">
    <source>
        <dbReference type="EMBL" id="KAG7374354.1"/>
    </source>
</evidence>
<reference evidence="1" key="2">
    <citation type="submission" date="2021-04" db="EMBL/GenBank/DDBJ databases">
        <authorList>
            <person name="Podell S."/>
        </authorList>
    </citation>
    <scope>NUCLEOTIDE SEQUENCE</scope>
    <source>
        <strain evidence="1">Hildebrandi</strain>
    </source>
</reference>
<sequence length="401" mass="42526">MRLAIASVFLADSLSRVSPFELHEKALELLKRDPNTDTSTLQALHEKYPALKEVQELRKNWISKETVQKLLKNSLKVECDPNQQLPTEADADIGILSCGDYQYCIESKDSSLGGFCAVVEEASERQLQRNTTALDSISLVCNQAENIAQLTCETCTTDEATYTGEFSCIYTSDCVQVPGLCGDGSTFPFCGTDTSKAIVNGMDYYHRESCFDISSPVVFSYCDTLTAEGDVLSCEQSINGVTCNSCTLSYNSQTGGLCQSFDCTNTDLGVEGNDCSIPLVGALAFGYLYSTLPCPNGCNLCGENRYMTGANSIFTMGTGETVSCFAFQMNALTGEFADNDYCQTLTETVSEPCGCTDATSGGGGSDGGSSSPPSSAGGIWSTVTSVGAAAMVSASVLFSGV</sequence>
<comment type="caution">
    <text evidence="1">The sequence shown here is derived from an EMBL/GenBank/DDBJ whole genome shotgun (WGS) entry which is preliminary data.</text>
</comment>
<name>A0A9K3QA58_9STRA</name>
<reference evidence="1" key="1">
    <citation type="journal article" date="2021" name="Sci. Rep.">
        <title>Diploid genomic architecture of Nitzschia inconspicua, an elite biomass production diatom.</title>
        <authorList>
            <person name="Oliver A."/>
            <person name="Podell S."/>
            <person name="Pinowska A."/>
            <person name="Traller J.C."/>
            <person name="Smith S.R."/>
            <person name="McClure R."/>
            <person name="Beliaev A."/>
            <person name="Bohutskyi P."/>
            <person name="Hill E.A."/>
            <person name="Rabines A."/>
            <person name="Zheng H."/>
            <person name="Allen L.Z."/>
            <person name="Kuo A."/>
            <person name="Grigoriev I.V."/>
            <person name="Allen A.E."/>
            <person name="Hazlebeck D."/>
            <person name="Allen E.E."/>
        </authorList>
    </citation>
    <scope>NUCLEOTIDE SEQUENCE</scope>
    <source>
        <strain evidence="1">Hildebrandi</strain>
    </source>
</reference>
<keyword evidence="2" id="KW-1185">Reference proteome</keyword>
<organism evidence="1 2">
    <name type="scientific">Nitzschia inconspicua</name>
    <dbReference type="NCBI Taxonomy" id="303405"/>
    <lineage>
        <taxon>Eukaryota</taxon>
        <taxon>Sar</taxon>
        <taxon>Stramenopiles</taxon>
        <taxon>Ochrophyta</taxon>
        <taxon>Bacillariophyta</taxon>
        <taxon>Bacillariophyceae</taxon>
        <taxon>Bacillariophycidae</taxon>
        <taxon>Bacillariales</taxon>
        <taxon>Bacillariaceae</taxon>
        <taxon>Nitzschia</taxon>
    </lineage>
</organism>
<dbReference type="EMBL" id="JAGRRH010000001">
    <property type="protein sequence ID" value="KAG7374354.1"/>
    <property type="molecule type" value="Genomic_DNA"/>
</dbReference>
<proteinExistence type="predicted"/>
<protein>
    <submittedName>
        <fullName evidence="1">Uncharacterized protein</fullName>
    </submittedName>
</protein>
<evidence type="ECO:0000313" key="2">
    <source>
        <dbReference type="Proteomes" id="UP000693970"/>
    </source>
</evidence>